<reference evidence="1 2" key="1">
    <citation type="journal article" date="2019" name="Genome Biol. Evol.">
        <title>Insights into the evolution of the New World diploid cottons (Gossypium, subgenus Houzingenia) based on genome sequencing.</title>
        <authorList>
            <person name="Grover C.E."/>
            <person name="Arick M.A. 2nd"/>
            <person name="Thrash A."/>
            <person name="Conover J.L."/>
            <person name="Sanders W.S."/>
            <person name="Peterson D.G."/>
            <person name="Frelichowski J.E."/>
            <person name="Scheffler J.A."/>
            <person name="Scheffler B.E."/>
            <person name="Wendel J.F."/>
        </authorList>
    </citation>
    <scope>NUCLEOTIDE SEQUENCE [LARGE SCALE GENOMIC DNA]</scope>
    <source>
        <strain evidence="1">27</strain>
        <tissue evidence="1">Leaf</tissue>
    </source>
</reference>
<keyword evidence="2" id="KW-1185">Reference proteome</keyword>
<name>A0A7J8R6S4_GOSDV</name>
<dbReference type="AlphaFoldDB" id="A0A7J8R6S4"/>
<dbReference type="EMBL" id="JABFAC010000003">
    <property type="protein sequence ID" value="MBA0609504.1"/>
    <property type="molecule type" value="Genomic_DNA"/>
</dbReference>
<sequence>MLESWGRKVANRVDNKERKGIRVTYVLEVWRERETTGGEENLQDMSSEGLGFAGDLDSETLCAFEEIKQCIPGHLVGSKELLAGISSA</sequence>
<gene>
    <name evidence="1" type="ORF">Godav_021544</name>
</gene>
<evidence type="ECO:0000313" key="1">
    <source>
        <dbReference type="EMBL" id="MBA0609504.1"/>
    </source>
</evidence>
<proteinExistence type="predicted"/>
<accession>A0A7J8R6S4</accession>
<dbReference type="Proteomes" id="UP000593561">
    <property type="component" value="Unassembled WGS sequence"/>
</dbReference>
<comment type="caution">
    <text evidence="1">The sequence shown here is derived from an EMBL/GenBank/DDBJ whole genome shotgun (WGS) entry which is preliminary data.</text>
</comment>
<organism evidence="1 2">
    <name type="scientific">Gossypium davidsonii</name>
    <name type="common">Davidson's cotton</name>
    <name type="synonym">Gossypium klotzschianum subsp. davidsonii</name>
    <dbReference type="NCBI Taxonomy" id="34287"/>
    <lineage>
        <taxon>Eukaryota</taxon>
        <taxon>Viridiplantae</taxon>
        <taxon>Streptophyta</taxon>
        <taxon>Embryophyta</taxon>
        <taxon>Tracheophyta</taxon>
        <taxon>Spermatophyta</taxon>
        <taxon>Magnoliopsida</taxon>
        <taxon>eudicotyledons</taxon>
        <taxon>Gunneridae</taxon>
        <taxon>Pentapetalae</taxon>
        <taxon>rosids</taxon>
        <taxon>malvids</taxon>
        <taxon>Malvales</taxon>
        <taxon>Malvaceae</taxon>
        <taxon>Malvoideae</taxon>
        <taxon>Gossypium</taxon>
    </lineage>
</organism>
<evidence type="ECO:0000313" key="2">
    <source>
        <dbReference type="Proteomes" id="UP000593561"/>
    </source>
</evidence>
<protein>
    <submittedName>
        <fullName evidence="1">Uncharacterized protein</fullName>
    </submittedName>
</protein>